<sequence length="235" mass="27602">MSETLKKSIRTTIDKFLTLLTAFRRPQQSSNLFYSQLLSFESLHKRLHNELQIFNYLMEKKKISLKIITVVENKYENQNKNIEVQSKNILILNEKSSMNYNNFFKKSIAFTEFKENFKINTTFEEFVCFGSLIYLQHVDSANNFRVIFDINLGIINVETGIDDLNILCYEKICNLPIDIQISTLNNILDIFSDILWRKCDKCLSYVDFDLNIPILRVPNGDFFMAYHKICVNSVV</sequence>
<gene>
    <name evidence="1" type="ORF">EDEG_00045</name>
</gene>
<evidence type="ECO:0000313" key="1">
    <source>
        <dbReference type="EMBL" id="EJW01302.1"/>
    </source>
</evidence>
<evidence type="ECO:0000313" key="2">
    <source>
        <dbReference type="Proteomes" id="UP000003163"/>
    </source>
</evidence>
<dbReference type="HOGENOM" id="CLU_1180204_0_0_1"/>
<comment type="caution">
    <text evidence="1">The sequence shown here is derived from an EMBL/GenBank/DDBJ whole genome shotgun (WGS) entry which is preliminary data.</text>
</comment>
<dbReference type="VEuPathDB" id="MicrosporidiaDB:EDEG_00045"/>
<protein>
    <submittedName>
        <fullName evidence="1">Uncharacterized protein</fullName>
    </submittedName>
</protein>
<dbReference type="OMA" id="MNQIDIY"/>
<dbReference type="AlphaFoldDB" id="J9DIV0"/>
<dbReference type="Proteomes" id="UP000003163">
    <property type="component" value="Unassembled WGS sequence"/>
</dbReference>
<dbReference type="OrthoDB" id="2187412at2759"/>
<reference evidence="1 2" key="1">
    <citation type="submission" date="2011-08" db="EMBL/GenBank/DDBJ databases">
        <authorList>
            <person name="Liu Z.J."/>
            <person name="Shi F.L."/>
            <person name="Lu J.Q."/>
            <person name="Li M."/>
            <person name="Wang Z.L."/>
        </authorList>
    </citation>
    <scope>NUCLEOTIDE SEQUENCE [LARGE SCALE GENOMIC DNA]</scope>
    <source>
        <strain evidence="1 2">USNM 41457</strain>
    </source>
</reference>
<organism evidence="1 2">
    <name type="scientific">Edhazardia aedis (strain USNM 41457)</name>
    <name type="common">Microsporidian parasite</name>
    <dbReference type="NCBI Taxonomy" id="1003232"/>
    <lineage>
        <taxon>Eukaryota</taxon>
        <taxon>Fungi</taxon>
        <taxon>Fungi incertae sedis</taxon>
        <taxon>Microsporidia</taxon>
        <taxon>Edhazardia</taxon>
    </lineage>
</organism>
<keyword evidence="2" id="KW-1185">Reference proteome</keyword>
<dbReference type="EMBL" id="AFBI03000001">
    <property type="protein sequence ID" value="EJW01302.1"/>
    <property type="molecule type" value="Genomic_DNA"/>
</dbReference>
<dbReference type="InParanoid" id="J9DIV0"/>
<name>J9DIV0_EDHAE</name>
<reference evidence="2" key="2">
    <citation type="submission" date="2015-07" db="EMBL/GenBank/DDBJ databases">
        <title>Contrasting host-pathogen interactions and genome evolution in two generalist and specialist microsporidian pathogens of mosquitoes.</title>
        <authorList>
            <consortium name="The Broad Institute Genomics Platform"/>
            <consortium name="The Broad Institute Genome Sequencing Center for Infectious Disease"/>
            <person name="Cuomo C.A."/>
            <person name="Sanscrainte N.D."/>
            <person name="Goldberg J.M."/>
            <person name="Heiman D."/>
            <person name="Young S."/>
            <person name="Zeng Q."/>
            <person name="Becnel J.J."/>
            <person name="Birren B.W."/>
        </authorList>
    </citation>
    <scope>NUCLEOTIDE SEQUENCE [LARGE SCALE GENOMIC DNA]</scope>
    <source>
        <strain evidence="2">USNM 41457</strain>
    </source>
</reference>
<proteinExistence type="predicted"/>
<accession>J9DIV0</accession>